<name>A0A9P1J6W8_9PELO</name>
<accession>A0A9P1J6W8</accession>
<feature type="signal peptide" evidence="2">
    <location>
        <begin position="1"/>
        <end position="16"/>
    </location>
</feature>
<evidence type="ECO:0000256" key="2">
    <source>
        <dbReference type="SAM" id="SignalP"/>
    </source>
</evidence>
<sequence>MIIMFLCLLSLTVANACYEHRDGKMIVSLPDAKIKEYNLTETGIQVYFELYSCDALFEKEEYFVPKEKIYVVHKKMCAESCDCQKIERKTYEHSKMLDIYKGVSIAKFMVSYDVCRDNFEVREDDSGVFEVEILYFHDIVHRMFKGRPYALVLYLVFLAFVAFFSLRLFLGLLLRYFD</sequence>
<keyword evidence="1" id="KW-0812">Transmembrane</keyword>
<dbReference type="Proteomes" id="UP001152747">
    <property type="component" value="Unassembled WGS sequence"/>
</dbReference>
<protein>
    <submittedName>
        <fullName evidence="3">Uncharacterized protein</fullName>
    </submittedName>
</protein>
<feature type="chain" id="PRO_5040365225" evidence="2">
    <location>
        <begin position="17"/>
        <end position="178"/>
    </location>
</feature>
<dbReference type="EMBL" id="CANHGI010000006">
    <property type="protein sequence ID" value="CAI5456029.1"/>
    <property type="molecule type" value="Genomic_DNA"/>
</dbReference>
<evidence type="ECO:0000256" key="1">
    <source>
        <dbReference type="SAM" id="Phobius"/>
    </source>
</evidence>
<evidence type="ECO:0000313" key="3">
    <source>
        <dbReference type="EMBL" id="CAI5456029.1"/>
    </source>
</evidence>
<keyword evidence="1" id="KW-0472">Membrane</keyword>
<comment type="caution">
    <text evidence="3">The sequence shown here is derived from an EMBL/GenBank/DDBJ whole genome shotgun (WGS) entry which is preliminary data.</text>
</comment>
<dbReference type="AlphaFoldDB" id="A0A9P1J6W8"/>
<keyword evidence="4" id="KW-1185">Reference proteome</keyword>
<organism evidence="3 4">
    <name type="scientific">Caenorhabditis angaria</name>
    <dbReference type="NCBI Taxonomy" id="860376"/>
    <lineage>
        <taxon>Eukaryota</taxon>
        <taxon>Metazoa</taxon>
        <taxon>Ecdysozoa</taxon>
        <taxon>Nematoda</taxon>
        <taxon>Chromadorea</taxon>
        <taxon>Rhabditida</taxon>
        <taxon>Rhabditina</taxon>
        <taxon>Rhabditomorpha</taxon>
        <taxon>Rhabditoidea</taxon>
        <taxon>Rhabditidae</taxon>
        <taxon>Peloderinae</taxon>
        <taxon>Caenorhabditis</taxon>
    </lineage>
</organism>
<reference evidence="3" key="1">
    <citation type="submission" date="2022-11" db="EMBL/GenBank/DDBJ databases">
        <authorList>
            <person name="Kikuchi T."/>
        </authorList>
    </citation>
    <scope>NUCLEOTIDE SEQUENCE</scope>
    <source>
        <strain evidence="3">PS1010</strain>
    </source>
</reference>
<feature type="transmembrane region" description="Helical" evidence="1">
    <location>
        <begin position="151"/>
        <end position="174"/>
    </location>
</feature>
<proteinExistence type="predicted"/>
<keyword evidence="1" id="KW-1133">Transmembrane helix</keyword>
<evidence type="ECO:0000313" key="4">
    <source>
        <dbReference type="Proteomes" id="UP001152747"/>
    </source>
</evidence>
<keyword evidence="2" id="KW-0732">Signal</keyword>
<gene>
    <name evidence="3" type="ORF">CAMP_LOCUS18666</name>
</gene>